<dbReference type="GO" id="GO:0005737">
    <property type="term" value="C:cytoplasm"/>
    <property type="evidence" value="ECO:0007669"/>
    <property type="project" value="TreeGrafter"/>
</dbReference>
<evidence type="ECO:0000256" key="2">
    <source>
        <dbReference type="ARBA" id="ARBA00022589"/>
    </source>
</evidence>
<dbReference type="CDD" id="cd07816">
    <property type="entry name" value="Bet_v1-like"/>
    <property type="match status" value="2"/>
</dbReference>
<evidence type="ECO:0000313" key="4">
    <source>
        <dbReference type="EMBL" id="KZM92218.1"/>
    </source>
</evidence>
<dbReference type="OMA" id="HIVMAQG"/>
<dbReference type="GO" id="GO:0006952">
    <property type="term" value="P:defense response"/>
    <property type="evidence" value="ECO:0007669"/>
    <property type="project" value="InterPro"/>
</dbReference>
<dbReference type="GO" id="GO:0004864">
    <property type="term" value="F:protein phosphatase inhibitor activity"/>
    <property type="evidence" value="ECO:0007669"/>
    <property type="project" value="TreeGrafter"/>
</dbReference>
<dbReference type="InterPro" id="IPR023393">
    <property type="entry name" value="START-like_dom_sf"/>
</dbReference>
<dbReference type="EMBL" id="LNRQ01000006">
    <property type="protein sequence ID" value="KZM92218.1"/>
    <property type="molecule type" value="Genomic_DNA"/>
</dbReference>
<evidence type="ECO:0000259" key="3">
    <source>
        <dbReference type="Pfam" id="PF00407"/>
    </source>
</evidence>
<evidence type="ECO:0000256" key="1">
    <source>
        <dbReference type="ARBA" id="ARBA00009744"/>
    </source>
</evidence>
<protein>
    <recommendedName>
        <fullName evidence="3">Bet v I/Major latex protein domain-containing protein</fullName>
    </recommendedName>
</protein>
<dbReference type="GO" id="GO:0005634">
    <property type="term" value="C:nucleus"/>
    <property type="evidence" value="ECO:0007669"/>
    <property type="project" value="TreeGrafter"/>
</dbReference>
<dbReference type="InterPro" id="IPR000916">
    <property type="entry name" value="Bet_v_I/MLP"/>
</dbReference>
<dbReference type="Pfam" id="PF00407">
    <property type="entry name" value="Bet_v_1"/>
    <property type="match status" value="2"/>
</dbReference>
<comment type="caution">
    <text evidence="4">The sequence shown here is derived from an EMBL/GenBank/DDBJ whole genome shotgun (WGS) entry which is preliminary data.</text>
</comment>
<dbReference type="GO" id="GO:0009738">
    <property type="term" value="P:abscisic acid-activated signaling pathway"/>
    <property type="evidence" value="ECO:0007669"/>
    <property type="project" value="TreeGrafter"/>
</dbReference>
<comment type="similarity">
    <text evidence="1">Belongs to the BetVI family.</text>
</comment>
<dbReference type="Gramene" id="KZM92218">
    <property type="protein sequence ID" value="KZM92218"/>
    <property type="gene ID" value="DCAR_020417"/>
</dbReference>
<keyword evidence="2" id="KW-0017">Alkaloid metabolism</keyword>
<dbReference type="GO" id="GO:0010427">
    <property type="term" value="F:abscisic acid binding"/>
    <property type="evidence" value="ECO:0007669"/>
    <property type="project" value="TreeGrafter"/>
</dbReference>
<reference evidence="4" key="1">
    <citation type="journal article" date="2016" name="Nat. Genet.">
        <title>A high-quality carrot genome assembly provides new insights into carotenoid accumulation and asterid genome evolution.</title>
        <authorList>
            <person name="Iorizzo M."/>
            <person name="Ellison S."/>
            <person name="Senalik D."/>
            <person name="Zeng P."/>
            <person name="Satapoomin P."/>
            <person name="Huang J."/>
            <person name="Bowman M."/>
            <person name="Iovene M."/>
            <person name="Sanseverino W."/>
            <person name="Cavagnaro P."/>
            <person name="Yildiz M."/>
            <person name="Macko-Podgorni A."/>
            <person name="Moranska E."/>
            <person name="Grzebelus E."/>
            <person name="Grzebelus D."/>
            <person name="Ashrafi H."/>
            <person name="Zheng Z."/>
            <person name="Cheng S."/>
            <person name="Spooner D."/>
            <person name="Van Deynze A."/>
            <person name="Simon P."/>
        </authorList>
    </citation>
    <scope>NUCLEOTIDE SEQUENCE [LARGE SCALE GENOMIC DNA]</scope>
    <source>
        <tissue evidence="4">Leaf</tissue>
    </source>
</reference>
<sequence length="313" mass="34530">MLGTVSDEIEVNAPASALWEVYGTLEIAAVVEKGLAALVQKIEVLEGDGSAGTLLNIVFQPGGFAFPSYKEKYTKVDNEKRVKEAEVVEGGYLEIGFNKYLVRFEVIEKDEENSITRATIEYDIKEELVDNASFVSIDPLVGIMNLVANHVLVKKGKMFGTISGEVEVNAPASVVWEVYSSLQLAAIVEKGLTDVVEKIEVVEGDGSVGTVLKLLFRPGVAAFPYYKEKFMMIDHEKRVKDVMVVEGGYLDVGFERYLIRLEIIDKDEKSCITKSTIEYDIKEDYAANASLVSIDPLMVVMNLAAIHILAKTN</sequence>
<accession>A0A164WTB2</accession>
<dbReference type="PANTHER" id="PTHR31213:SF19">
    <property type="entry name" value="BET V I_MAJOR LATEX PROTEIN DOMAIN-CONTAINING PROTEIN"/>
    <property type="match status" value="1"/>
</dbReference>
<dbReference type="GO" id="GO:0038023">
    <property type="term" value="F:signaling receptor activity"/>
    <property type="evidence" value="ECO:0007669"/>
    <property type="project" value="TreeGrafter"/>
</dbReference>
<feature type="domain" description="Bet v I/Major latex protein" evidence="3">
    <location>
        <begin position="3"/>
        <end position="133"/>
    </location>
</feature>
<proteinExistence type="inferred from homology"/>
<gene>
    <name evidence="4" type="ORF">DCAR_020417</name>
</gene>
<dbReference type="SUPFAM" id="SSF55961">
    <property type="entry name" value="Bet v1-like"/>
    <property type="match status" value="2"/>
</dbReference>
<dbReference type="InterPro" id="IPR050279">
    <property type="entry name" value="Plant_def-hormone_signal"/>
</dbReference>
<organism evidence="4">
    <name type="scientific">Daucus carota subsp. sativus</name>
    <name type="common">Carrot</name>
    <dbReference type="NCBI Taxonomy" id="79200"/>
    <lineage>
        <taxon>Eukaryota</taxon>
        <taxon>Viridiplantae</taxon>
        <taxon>Streptophyta</taxon>
        <taxon>Embryophyta</taxon>
        <taxon>Tracheophyta</taxon>
        <taxon>Spermatophyta</taxon>
        <taxon>Magnoliopsida</taxon>
        <taxon>eudicotyledons</taxon>
        <taxon>Gunneridae</taxon>
        <taxon>Pentapetalae</taxon>
        <taxon>asterids</taxon>
        <taxon>campanulids</taxon>
        <taxon>Apiales</taxon>
        <taxon>Apiaceae</taxon>
        <taxon>Apioideae</taxon>
        <taxon>Scandiceae</taxon>
        <taxon>Daucinae</taxon>
        <taxon>Daucus</taxon>
        <taxon>Daucus sect. Daucus</taxon>
    </lineage>
</organism>
<dbReference type="STRING" id="79200.A0A164WTB2"/>
<dbReference type="PANTHER" id="PTHR31213">
    <property type="entry name" value="OS08G0374000 PROTEIN-RELATED"/>
    <property type="match status" value="1"/>
</dbReference>
<feature type="domain" description="Bet v I/Major latex protein" evidence="3">
    <location>
        <begin position="159"/>
        <end position="288"/>
    </location>
</feature>
<dbReference type="AlphaFoldDB" id="A0A164WTB2"/>
<name>A0A164WTB2_DAUCS</name>
<dbReference type="GO" id="GO:0009820">
    <property type="term" value="P:alkaloid metabolic process"/>
    <property type="evidence" value="ECO:0007669"/>
    <property type="project" value="UniProtKB-KW"/>
</dbReference>
<dbReference type="Gene3D" id="3.30.530.20">
    <property type="match status" value="2"/>
</dbReference>